<dbReference type="Pfam" id="PF16016">
    <property type="entry name" value="VASt"/>
    <property type="match status" value="1"/>
</dbReference>
<evidence type="ECO:0000256" key="1">
    <source>
        <dbReference type="ARBA" id="ARBA00004167"/>
    </source>
</evidence>
<feature type="region of interest" description="Disordered" evidence="5">
    <location>
        <begin position="1"/>
        <end position="44"/>
    </location>
</feature>
<dbReference type="GO" id="GO:0016020">
    <property type="term" value="C:membrane"/>
    <property type="evidence" value="ECO:0007669"/>
    <property type="project" value="UniProtKB-SubCell"/>
</dbReference>
<evidence type="ECO:0000313" key="7">
    <source>
        <dbReference type="EMBL" id="JAC64419.1"/>
    </source>
</evidence>
<feature type="compositionally biased region" description="Polar residues" evidence="5">
    <location>
        <begin position="69"/>
        <end position="79"/>
    </location>
</feature>
<keyword evidence="3" id="KW-1133">Transmembrane helix</keyword>
<feature type="domain" description="VASt" evidence="6">
    <location>
        <begin position="340"/>
        <end position="509"/>
    </location>
</feature>
<proteinExistence type="predicted"/>
<evidence type="ECO:0000256" key="3">
    <source>
        <dbReference type="ARBA" id="ARBA00022989"/>
    </source>
</evidence>
<accession>A0A061R0Z2</accession>
<dbReference type="InterPro" id="IPR031968">
    <property type="entry name" value="VASt"/>
</dbReference>
<feature type="compositionally biased region" description="Polar residues" evidence="5">
    <location>
        <begin position="241"/>
        <end position="250"/>
    </location>
</feature>
<evidence type="ECO:0000259" key="6">
    <source>
        <dbReference type="PROSITE" id="PS51778"/>
    </source>
</evidence>
<dbReference type="PANTHER" id="PTHR47666">
    <property type="entry name" value="PROTEIN VASCULAR ASSOCIATED DEATH 1, CHLOROPLASTIC"/>
    <property type="match status" value="1"/>
</dbReference>
<evidence type="ECO:0000256" key="2">
    <source>
        <dbReference type="ARBA" id="ARBA00022692"/>
    </source>
</evidence>
<dbReference type="CDD" id="cd13220">
    <property type="entry name" value="PH-GRAM_GRAMDC"/>
    <property type="match status" value="1"/>
</dbReference>
<dbReference type="SMART" id="SM00568">
    <property type="entry name" value="GRAM"/>
    <property type="match status" value="1"/>
</dbReference>
<sequence>MTGHSEENPPLSSNLFSDSGLRRGRNGTSSTSERRVGSRSLESTSWKSTSFGAETFSQVHEGKQHFPSMPSTPEINGKYNSKTSAALSTAKLAPMTRVRSENILEEAGSYVQTKPSSAQVLTFLGWNFQRNEEVLRLFGLPDFESVVDDWSCALQSQAKILLQGRLYLLSNFLCFYSNVFGFVKKLVIPLKDVDAIRKKKNVKVIPNSIEVVYRGEEYFFTSFLTRDDAFALMTERWRQHNSSSLRQRSASGDDAGPVGYQGTSEDDPGTKGGSSVTDPEGASEGPLCGAETPRMAPPTGGVDRPNDGGSGGGIPEGPRTPAAESEVWQPHPRPAPLRQEPCKVVVRERLGCSAFEFFMRFLSDDSTFWKEAMLERGDSRVVFGAWRPDPSGGRIRTVTFTSPVKAVMGPSETRCHQSQKYFVFEGNHLVLYTSQEMQDIPFGDYFTVETRWDVTEAEHGECHLAVAVDVPFSRKTMFRGKIEKSAIGEASSSYAAWVEKAKRALAGESSSPGSSVHGHGAREWSPGDSAGALCGPGASLGGCRGEGHAEGECDPLGPQVGRPGHQQAPLREPRRRRRLAWVFDSIRGCSTGRGFSFPCLCLRFAQGFTAVACLLAVSFYGLGNMLPLQSGSDSILLQAELLKMQKQLLEMQEQMIKMNQESTRAAESIAEAASRLVDACSGRDKAGGVAYLPRP</sequence>
<comment type="subcellular location">
    <subcellularLocation>
        <location evidence="1">Membrane</location>
        <topology evidence="1">Single-pass membrane protein</topology>
    </subcellularLocation>
</comment>
<keyword evidence="4" id="KW-0472">Membrane</keyword>
<dbReference type="AlphaFoldDB" id="A0A061R0Z2"/>
<dbReference type="PROSITE" id="PS51778">
    <property type="entry name" value="VAST"/>
    <property type="match status" value="1"/>
</dbReference>
<dbReference type="Pfam" id="PF02893">
    <property type="entry name" value="GRAM"/>
    <property type="match status" value="1"/>
</dbReference>
<organism evidence="7">
    <name type="scientific">Tetraselmis sp. GSL018</name>
    <dbReference type="NCBI Taxonomy" id="582737"/>
    <lineage>
        <taxon>Eukaryota</taxon>
        <taxon>Viridiplantae</taxon>
        <taxon>Chlorophyta</taxon>
        <taxon>core chlorophytes</taxon>
        <taxon>Chlorodendrophyceae</taxon>
        <taxon>Chlorodendrales</taxon>
        <taxon>Chlorodendraceae</taxon>
        <taxon>Tetraselmis</taxon>
    </lineage>
</organism>
<dbReference type="Gene3D" id="2.30.29.30">
    <property type="entry name" value="Pleckstrin-homology domain (PH domain)/Phosphotyrosine-binding domain (PTB)"/>
    <property type="match status" value="1"/>
</dbReference>
<evidence type="ECO:0000256" key="5">
    <source>
        <dbReference type="SAM" id="MobiDB-lite"/>
    </source>
</evidence>
<keyword evidence="2" id="KW-0812">Transmembrane</keyword>
<gene>
    <name evidence="7" type="ORF">TSPGSL018_18349</name>
</gene>
<dbReference type="PANTHER" id="PTHR47666:SF1">
    <property type="entry name" value="PROTEIN VASCULAR ASSOCIATED DEATH 1, CHLOROPLASTIC"/>
    <property type="match status" value="1"/>
</dbReference>
<protein>
    <submittedName>
        <fullName evidence="7">Gram domain-containing protein 1a-like</fullName>
    </submittedName>
</protein>
<feature type="region of interest" description="Disordered" evidence="5">
    <location>
        <begin position="59"/>
        <end position="79"/>
    </location>
</feature>
<dbReference type="InterPro" id="IPR004182">
    <property type="entry name" value="GRAM"/>
</dbReference>
<reference evidence="7" key="1">
    <citation type="submission" date="2014-05" db="EMBL/GenBank/DDBJ databases">
        <title>The transcriptome of the halophilic microalga Tetraselmis sp. GSL018 isolated from the Great Salt Lake, Utah.</title>
        <authorList>
            <person name="Jinkerson R.E."/>
            <person name="D'Adamo S."/>
            <person name="Posewitz M.C."/>
        </authorList>
    </citation>
    <scope>NUCLEOTIDE SEQUENCE</scope>
    <source>
        <strain evidence="7">GSL018</strain>
    </source>
</reference>
<feature type="region of interest" description="Disordered" evidence="5">
    <location>
        <begin position="241"/>
        <end position="337"/>
    </location>
</feature>
<name>A0A061R0Z2_9CHLO</name>
<dbReference type="InterPro" id="IPR011993">
    <property type="entry name" value="PH-like_dom_sf"/>
</dbReference>
<evidence type="ECO:0000256" key="4">
    <source>
        <dbReference type="ARBA" id="ARBA00023136"/>
    </source>
</evidence>
<dbReference type="EMBL" id="GBEZ01022422">
    <property type="protein sequence ID" value="JAC64419.1"/>
    <property type="molecule type" value="Transcribed_RNA"/>
</dbReference>